<comment type="caution">
    <text evidence="3">The sequence shown here is derived from an EMBL/GenBank/DDBJ whole genome shotgun (WGS) entry which is preliminary data.</text>
</comment>
<feature type="region of interest" description="Disordered" evidence="1">
    <location>
        <begin position="337"/>
        <end position="382"/>
    </location>
</feature>
<dbReference type="InterPro" id="IPR005162">
    <property type="entry name" value="Retrotrans_gag_dom"/>
</dbReference>
<sequence length="448" mass="50168">MSDSEMGEISQGTPQQQVAPLTAEEVHALRSVLVNFEGIKTQLGKVSSDQVGITSAMSDYALKSDEQHLASAKLLRENQLLLQKLVAQNQTVTQQIHAELSKINARINVITAEIQQMKSETSLAVENINTLKDTVNKMEPGTLVFDSDDLYPDWDVTGPAPDHFDQYEVAVLERLVDKCLKQKETPIYGSEDNEDIKVYALNMIMWYGAYGLHFTHPQVNARVGQLLMNHTKGKAKHWLLRDYKGPRTWTAMIKGMCGRFVTKAKEEDLVASFFDCKQGTKSLDSYIEEFIRLGKTDNVSEHYKMILFKKGLKSTKLRKLLQVREFDTLEDLLDGARGLNPKDSDSDTTKMASKPTKKAPSTPTEPKARGRGGQRCTSTRCSETGHTADQCWALHPELEPKWLQNRERSSYNTAVASGVPDTSGTEQKLWDVLASIQSDLSKIKADLN</sequence>
<evidence type="ECO:0000256" key="1">
    <source>
        <dbReference type="SAM" id="MobiDB-lite"/>
    </source>
</evidence>
<gene>
    <name evidence="3" type="ORF">PF011_g28465</name>
</gene>
<protein>
    <recommendedName>
        <fullName evidence="2">Retrotransposon gag domain-containing protein</fullName>
    </recommendedName>
</protein>
<evidence type="ECO:0000259" key="2">
    <source>
        <dbReference type="Pfam" id="PF03732"/>
    </source>
</evidence>
<feature type="domain" description="Retrotransposon gag" evidence="2">
    <location>
        <begin position="229"/>
        <end position="313"/>
    </location>
</feature>
<proteinExistence type="predicted"/>
<dbReference type="Proteomes" id="UP000460718">
    <property type="component" value="Unassembled WGS sequence"/>
</dbReference>
<dbReference type="EMBL" id="QXFW01004613">
    <property type="protein sequence ID" value="KAE8964997.1"/>
    <property type="molecule type" value="Genomic_DNA"/>
</dbReference>
<evidence type="ECO:0000313" key="4">
    <source>
        <dbReference type="Proteomes" id="UP000460718"/>
    </source>
</evidence>
<evidence type="ECO:0000313" key="3">
    <source>
        <dbReference type="EMBL" id="KAE8964997.1"/>
    </source>
</evidence>
<dbReference type="Pfam" id="PF03732">
    <property type="entry name" value="Retrotrans_gag"/>
    <property type="match status" value="1"/>
</dbReference>
<reference evidence="3 4" key="1">
    <citation type="submission" date="2018-09" db="EMBL/GenBank/DDBJ databases">
        <title>Genomic investigation of the strawberry pathogen Phytophthora fragariae indicates pathogenicity is determined by transcriptional variation in three key races.</title>
        <authorList>
            <person name="Adams T.M."/>
            <person name="Armitage A.D."/>
            <person name="Sobczyk M.K."/>
            <person name="Bates H.J."/>
            <person name="Dunwell J.M."/>
            <person name="Nellist C.F."/>
            <person name="Harrison R.J."/>
        </authorList>
    </citation>
    <scope>NUCLEOTIDE SEQUENCE [LARGE SCALE GENOMIC DNA]</scope>
    <source>
        <strain evidence="3 4">SCRP245</strain>
    </source>
</reference>
<name>A0A6A3H780_9STRA</name>
<accession>A0A6A3H780</accession>
<dbReference type="AlphaFoldDB" id="A0A6A3H780"/>
<organism evidence="3 4">
    <name type="scientific">Phytophthora fragariae</name>
    <dbReference type="NCBI Taxonomy" id="53985"/>
    <lineage>
        <taxon>Eukaryota</taxon>
        <taxon>Sar</taxon>
        <taxon>Stramenopiles</taxon>
        <taxon>Oomycota</taxon>
        <taxon>Peronosporomycetes</taxon>
        <taxon>Peronosporales</taxon>
        <taxon>Peronosporaceae</taxon>
        <taxon>Phytophthora</taxon>
    </lineage>
</organism>